<dbReference type="CDD" id="cd07186">
    <property type="entry name" value="CofD_like"/>
    <property type="match status" value="1"/>
</dbReference>
<dbReference type="RefSeq" id="WP_143912744.1">
    <property type="nucleotide sequence ID" value="NZ_VLNT01000004.1"/>
</dbReference>
<dbReference type="AlphaFoldDB" id="A0A554SD95"/>
<dbReference type="PANTHER" id="PTHR43007:SF1">
    <property type="entry name" value="2-PHOSPHO-L-LACTATE TRANSFERASE"/>
    <property type="match status" value="1"/>
</dbReference>
<evidence type="ECO:0000256" key="2">
    <source>
        <dbReference type="ARBA" id="ARBA00022842"/>
    </source>
</evidence>
<sequence length="325" mass="34792">MQNIVVLTGGVGGARFLEGMRAAHPDTQITAIVNTADDLWVFGVRVCPDLDSVMYTLGGGIDPERRWGRQDETWNARGELERYGEPEAWFGLGDRDLATHLVRSDRLRRGATLSQVTDELCERWRPGIRLVPMTDDEVATRLVVDTPEGESDVHFQEYWIRYRAQVPIRSLRYEGIESAAPAPGVIEAVEGADVIVVAPSNPIVSIAPILAVPGMRELLRTAAAPVVGVSPIIAGGHVRGMADQLLGGLGLEVSAAGVAEFHGARSGGGVLDGWLVDTADAGTVSRIESAGIAARAVPLYMSDDDTTRALAEDALELARPLAGER</sequence>
<dbReference type="GO" id="GO:0043743">
    <property type="term" value="F:LPPG:FO 2-phospho-L-lactate transferase activity"/>
    <property type="evidence" value="ECO:0007669"/>
    <property type="project" value="UniProtKB-EC"/>
</dbReference>
<protein>
    <submittedName>
        <fullName evidence="3">2-phospho-L-lactate transferase</fullName>
        <ecNumber evidence="3">2.7.8.28</ecNumber>
    </submittedName>
</protein>
<organism evidence="3 4">
    <name type="scientific">Aeromicrobium piscarium</name>
    <dbReference type="NCBI Taxonomy" id="2590901"/>
    <lineage>
        <taxon>Bacteria</taxon>
        <taxon>Bacillati</taxon>
        <taxon>Actinomycetota</taxon>
        <taxon>Actinomycetes</taxon>
        <taxon>Propionibacteriales</taxon>
        <taxon>Nocardioidaceae</taxon>
        <taxon>Aeromicrobium</taxon>
    </lineage>
</organism>
<dbReference type="InterPro" id="IPR038136">
    <property type="entry name" value="CofD-like_dom_sf"/>
</dbReference>
<dbReference type="OrthoDB" id="7466225at2"/>
<evidence type="ECO:0000313" key="4">
    <source>
        <dbReference type="Proteomes" id="UP000316988"/>
    </source>
</evidence>
<dbReference type="GO" id="GO:0000287">
    <property type="term" value="F:magnesium ion binding"/>
    <property type="evidence" value="ECO:0007669"/>
    <property type="project" value="InterPro"/>
</dbReference>
<keyword evidence="4" id="KW-1185">Reference proteome</keyword>
<keyword evidence="2" id="KW-0460">Magnesium</keyword>
<keyword evidence="1 3" id="KW-0808">Transferase</keyword>
<dbReference type="NCBIfam" id="TIGR01819">
    <property type="entry name" value="F420_cofD"/>
    <property type="match status" value="1"/>
</dbReference>
<dbReference type="Proteomes" id="UP000316988">
    <property type="component" value="Unassembled WGS sequence"/>
</dbReference>
<proteinExistence type="inferred from homology"/>
<reference evidence="3 4" key="1">
    <citation type="submission" date="2019-07" db="EMBL/GenBank/DDBJ databases">
        <authorList>
            <person name="Zhao L.H."/>
        </authorList>
    </citation>
    <scope>NUCLEOTIDE SEQUENCE [LARGE SCALE GENOMIC DNA]</scope>
    <source>
        <strain evidence="3 4">Co35</strain>
    </source>
</reference>
<dbReference type="Pfam" id="PF01933">
    <property type="entry name" value="CofD"/>
    <property type="match status" value="1"/>
</dbReference>
<dbReference type="Gene3D" id="3.40.50.10680">
    <property type="entry name" value="CofD-like domains"/>
    <property type="match status" value="1"/>
</dbReference>
<name>A0A554SD95_9ACTN</name>
<dbReference type="HAMAP" id="MF_01257">
    <property type="entry name" value="CofD"/>
    <property type="match status" value="1"/>
</dbReference>
<comment type="caution">
    <text evidence="3">The sequence shown here is derived from an EMBL/GenBank/DDBJ whole genome shotgun (WGS) entry which is preliminary data.</text>
</comment>
<dbReference type="FunFam" id="1.10.8.240:FF:000001">
    <property type="entry name" value="2-phospho-L-lactate transferase"/>
    <property type="match status" value="1"/>
</dbReference>
<dbReference type="Gene3D" id="1.10.8.240">
    <property type="entry name" value="CofD-like domain"/>
    <property type="match status" value="1"/>
</dbReference>
<dbReference type="EC" id="2.7.8.28" evidence="3"/>
<dbReference type="SUPFAM" id="SSF142338">
    <property type="entry name" value="CofD-like"/>
    <property type="match status" value="1"/>
</dbReference>
<dbReference type="InterPro" id="IPR002882">
    <property type="entry name" value="CofD"/>
</dbReference>
<gene>
    <name evidence="3" type="ORF">FNM00_07075</name>
</gene>
<accession>A0A554SD95</accession>
<dbReference type="EMBL" id="VLNT01000004">
    <property type="protein sequence ID" value="TSD64302.1"/>
    <property type="molecule type" value="Genomic_DNA"/>
</dbReference>
<evidence type="ECO:0000313" key="3">
    <source>
        <dbReference type="EMBL" id="TSD64302.1"/>
    </source>
</evidence>
<evidence type="ECO:0000256" key="1">
    <source>
        <dbReference type="ARBA" id="ARBA00022679"/>
    </source>
</evidence>
<dbReference type="PANTHER" id="PTHR43007">
    <property type="entry name" value="2-PHOSPHO-L-LACTATE TRANSFERASE"/>
    <property type="match status" value="1"/>
</dbReference>
<dbReference type="InterPro" id="IPR010115">
    <property type="entry name" value="FbiA/CofD"/>
</dbReference>